<evidence type="ECO:0000259" key="5">
    <source>
        <dbReference type="Pfam" id="PF00135"/>
    </source>
</evidence>
<evidence type="ECO:0000256" key="1">
    <source>
        <dbReference type="ARBA" id="ARBA00005964"/>
    </source>
</evidence>
<dbReference type="PANTHER" id="PTHR11559">
    <property type="entry name" value="CARBOXYLESTERASE"/>
    <property type="match status" value="1"/>
</dbReference>
<evidence type="ECO:0000313" key="7">
    <source>
        <dbReference type="WBParaSite" id="Pan_g23987.t1"/>
    </source>
</evidence>
<dbReference type="InterPro" id="IPR050309">
    <property type="entry name" value="Type-B_Carboxylest/Lipase"/>
</dbReference>
<dbReference type="InterPro" id="IPR029058">
    <property type="entry name" value="AB_hydrolase_fold"/>
</dbReference>
<keyword evidence="3 4" id="KW-0378">Hydrolase</keyword>
<feature type="domain" description="Carboxylesterase type B" evidence="5">
    <location>
        <begin position="40"/>
        <end position="559"/>
    </location>
</feature>
<dbReference type="WBParaSite" id="Pan_g23987.t1">
    <property type="protein sequence ID" value="Pan_g23987.t1"/>
    <property type="gene ID" value="Pan_g23987"/>
</dbReference>
<dbReference type="InterPro" id="IPR019826">
    <property type="entry name" value="Carboxylesterase_B_AS"/>
</dbReference>
<dbReference type="Proteomes" id="UP000492821">
    <property type="component" value="Unassembled WGS sequence"/>
</dbReference>
<evidence type="ECO:0000313" key="6">
    <source>
        <dbReference type="Proteomes" id="UP000492821"/>
    </source>
</evidence>
<comment type="similarity">
    <text evidence="1 4">Belongs to the type-B carboxylesterase/lipase family.</text>
</comment>
<reference evidence="6" key="1">
    <citation type="journal article" date="2013" name="Genetics">
        <title>The draft genome and transcriptome of Panagrellus redivivus are shaped by the harsh demands of a free-living lifestyle.</title>
        <authorList>
            <person name="Srinivasan J."/>
            <person name="Dillman A.R."/>
            <person name="Macchietto M.G."/>
            <person name="Heikkinen L."/>
            <person name="Lakso M."/>
            <person name="Fracchia K.M."/>
            <person name="Antoshechkin I."/>
            <person name="Mortazavi A."/>
            <person name="Wong G."/>
            <person name="Sternberg P.W."/>
        </authorList>
    </citation>
    <scope>NUCLEOTIDE SEQUENCE [LARGE SCALE GENOMIC DNA]</scope>
    <source>
        <strain evidence="6">MT8872</strain>
    </source>
</reference>
<evidence type="ECO:0000256" key="3">
    <source>
        <dbReference type="ARBA" id="ARBA00022801"/>
    </source>
</evidence>
<keyword evidence="2" id="KW-0719">Serine esterase</keyword>
<sequence>MIGIKGKDAIEMGLMSTMGATSAVVLLLVLLHCAFSIAKDAFVETPLGPVQGFKYVTPDGTDTEIFLGLPFAEPPVDEHRFEKTAPVKPWKDTLSADKFGPHCATHNPIFFPGEEDCLYLNIFKPKEPSNDANGYPVLIWIHGGAYVFGGTEFYGYENITNNFVAKGVIVASITYRLGPFGFFSSGDDRLPGNLGLWDQREAILFLRKVLPSFGGDIDRITLMGHSAGSGSVSWLSASPQSNELFAQAIEMSGSVFAHWSSTDEVLDWSRDVAKAAGCDYQGSDLKKCLKDSHLDLFHALGKNWPPFRTGETFAYFNPRVDGEFFGADSFEHAFEHAPPKPTLFGLTTQEGLLWSAQLLPFFPEDRPFFLSPHSASHYTRHDLTTYIRHFTATEEKFGRSALEIANSIIEFYTAGETKDSGSAFYFERYTQLLSDILFALPVLRELKVKSNLGYPTYLYLYDHDLPKEVTKFTIDGTPHAAEWNALFGKFFFGEFEYTDTDKVIQANFVNSLVNFVKTGKPNTGSLEFPQTSAKGLEYVRINANPQVEKSLFSERYNFWQSLGRKYGYDFNLGRRMKKAELRRSEL</sequence>
<dbReference type="EC" id="3.1.1.-" evidence="4"/>
<dbReference type="InterPro" id="IPR002018">
    <property type="entry name" value="CarbesteraseB"/>
</dbReference>
<reference evidence="7" key="2">
    <citation type="submission" date="2020-10" db="UniProtKB">
        <authorList>
            <consortium name="WormBaseParasite"/>
        </authorList>
    </citation>
    <scope>IDENTIFICATION</scope>
</reference>
<organism evidence="6 7">
    <name type="scientific">Panagrellus redivivus</name>
    <name type="common">Microworm</name>
    <dbReference type="NCBI Taxonomy" id="6233"/>
    <lineage>
        <taxon>Eukaryota</taxon>
        <taxon>Metazoa</taxon>
        <taxon>Ecdysozoa</taxon>
        <taxon>Nematoda</taxon>
        <taxon>Chromadorea</taxon>
        <taxon>Rhabditida</taxon>
        <taxon>Tylenchina</taxon>
        <taxon>Panagrolaimomorpha</taxon>
        <taxon>Panagrolaimoidea</taxon>
        <taxon>Panagrolaimidae</taxon>
        <taxon>Panagrellus</taxon>
    </lineage>
</organism>
<dbReference type="GO" id="GO:0052689">
    <property type="term" value="F:carboxylic ester hydrolase activity"/>
    <property type="evidence" value="ECO:0007669"/>
    <property type="project" value="UniProtKB-KW"/>
</dbReference>
<dbReference type="PROSITE" id="PS00941">
    <property type="entry name" value="CARBOXYLESTERASE_B_2"/>
    <property type="match status" value="1"/>
</dbReference>
<protein>
    <recommendedName>
        <fullName evidence="4">Carboxylic ester hydrolase</fullName>
        <ecNumber evidence="4">3.1.1.-</ecNumber>
    </recommendedName>
</protein>
<proteinExistence type="inferred from homology"/>
<keyword evidence="6" id="KW-1185">Reference proteome</keyword>
<dbReference type="SUPFAM" id="SSF53474">
    <property type="entry name" value="alpha/beta-Hydrolases"/>
    <property type="match status" value="1"/>
</dbReference>
<name>A0A7E4VQZ9_PANRE</name>
<dbReference type="PROSITE" id="PS00122">
    <property type="entry name" value="CARBOXYLESTERASE_B_1"/>
    <property type="match status" value="1"/>
</dbReference>
<evidence type="ECO:0000256" key="2">
    <source>
        <dbReference type="ARBA" id="ARBA00022487"/>
    </source>
</evidence>
<dbReference type="Pfam" id="PF00135">
    <property type="entry name" value="COesterase"/>
    <property type="match status" value="1"/>
</dbReference>
<accession>A0A7E4VQZ9</accession>
<dbReference type="AlphaFoldDB" id="A0A7E4VQZ9"/>
<evidence type="ECO:0000256" key="4">
    <source>
        <dbReference type="RuleBase" id="RU361235"/>
    </source>
</evidence>
<dbReference type="InterPro" id="IPR019819">
    <property type="entry name" value="Carboxylesterase_B_CS"/>
</dbReference>
<dbReference type="Gene3D" id="3.40.50.1820">
    <property type="entry name" value="alpha/beta hydrolase"/>
    <property type="match status" value="1"/>
</dbReference>